<proteinExistence type="inferred from homology"/>
<name>A0A8C6NR35_NOTFU</name>
<feature type="domain" description="LRAT" evidence="5">
    <location>
        <begin position="18"/>
        <end position="127"/>
    </location>
</feature>
<dbReference type="Pfam" id="PF04970">
    <property type="entry name" value="LRAT"/>
    <property type="match status" value="1"/>
</dbReference>
<dbReference type="PROSITE" id="PS51934">
    <property type="entry name" value="LRAT"/>
    <property type="match status" value="1"/>
</dbReference>
<evidence type="ECO:0000256" key="4">
    <source>
        <dbReference type="ARBA" id="ARBA00023098"/>
    </source>
</evidence>
<evidence type="ECO:0000313" key="6">
    <source>
        <dbReference type="Ensembl" id="ENSNFUP00015019486.1"/>
    </source>
</evidence>
<dbReference type="GO" id="GO:0005737">
    <property type="term" value="C:cytoplasm"/>
    <property type="evidence" value="ECO:0007669"/>
    <property type="project" value="TreeGrafter"/>
</dbReference>
<comment type="similarity">
    <text evidence="1">Belongs to the H-rev107 family.</text>
</comment>
<reference evidence="6" key="2">
    <citation type="submission" date="2025-09" db="UniProtKB">
        <authorList>
            <consortium name="Ensembl"/>
        </authorList>
    </citation>
    <scope>IDENTIFICATION</scope>
</reference>
<dbReference type="Proteomes" id="UP000694548">
    <property type="component" value="Unassembled WGS sequence"/>
</dbReference>
<dbReference type="GO" id="GO:0070292">
    <property type="term" value="P:N-acylphosphatidylethanolamine metabolic process"/>
    <property type="evidence" value="ECO:0007669"/>
    <property type="project" value="TreeGrafter"/>
</dbReference>
<dbReference type="Gene3D" id="3.90.1720.10">
    <property type="entry name" value="endopeptidase domain like (from Nostoc punctiforme)"/>
    <property type="match status" value="1"/>
</dbReference>
<accession>A0A8C6NR35</accession>
<evidence type="ECO:0000256" key="2">
    <source>
        <dbReference type="ARBA" id="ARBA00022679"/>
    </source>
</evidence>
<dbReference type="GO" id="GO:0008970">
    <property type="term" value="F:phospholipase A1 activity"/>
    <property type="evidence" value="ECO:0007669"/>
    <property type="project" value="TreeGrafter"/>
</dbReference>
<keyword evidence="3" id="KW-0378">Hydrolase</keyword>
<organism evidence="6 7">
    <name type="scientific">Nothobranchius furzeri</name>
    <name type="common">Turquoise killifish</name>
    <dbReference type="NCBI Taxonomy" id="105023"/>
    <lineage>
        <taxon>Eukaryota</taxon>
        <taxon>Metazoa</taxon>
        <taxon>Chordata</taxon>
        <taxon>Craniata</taxon>
        <taxon>Vertebrata</taxon>
        <taxon>Euteleostomi</taxon>
        <taxon>Actinopterygii</taxon>
        <taxon>Neopterygii</taxon>
        <taxon>Teleostei</taxon>
        <taxon>Neoteleostei</taxon>
        <taxon>Acanthomorphata</taxon>
        <taxon>Ovalentaria</taxon>
        <taxon>Atherinomorphae</taxon>
        <taxon>Cyprinodontiformes</taxon>
        <taxon>Nothobranchiidae</taxon>
        <taxon>Nothobranchius</taxon>
    </lineage>
</organism>
<dbReference type="GO" id="GO:0016410">
    <property type="term" value="F:N-acyltransferase activity"/>
    <property type="evidence" value="ECO:0007669"/>
    <property type="project" value="TreeGrafter"/>
</dbReference>
<reference evidence="6" key="1">
    <citation type="submission" date="2025-08" db="UniProtKB">
        <authorList>
            <consortium name="Ensembl"/>
        </authorList>
    </citation>
    <scope>IDENTIFICATION</scope>
</reference>
<dbReference type="PANTHER" id="PTHR13943:SF31">
    <property type="entry name" value="PHOSPHOLIPASE A AND ACYLTRANSFERASE 3"/>
    <property type="match status" value="1"/>
</dbReference>
<evidence type="ECO:0000259" key="5">
    <source>
        <dbReference type="PROSITE" id="PS51934"/>
    </source>
</evidence>
<protein>
    <recommendedName>
        <fullName evidence="5">LRAT domain-containing protein</fullName>
    </recommendedName>
</protein>
<evidence type="ECO:0000256" key="3">
    <source>
        <dbReference type="ARBA" id="ARBA00022801"/>
    </source>
</evidence>
<keyword evidence="4" id="KW-0443">Lipid metabolism</keyword>
<sequence>DKRILFSHTRFSQIPGDLIEVKCGVYKHWIVYIGEDNVVHFGGIGEWHFTSDSSFGTIKKEKLKDVVKDGKWKINNFLDQKYQPRKDDDIVKEACARVGSSLTYDVLGYNCEHFATELRYGKPECRQVAQQKIYLRRRNNILYSTSQDKNHKALHKNKNVKNINKRLKKIITKYRKNEKK</sequence>
<dbReference type="InterPro" id="IPR051496">
    <property type="entry name" value="H-rev107_PLA/AT"/>
</dbReference>
<evidence type="ECO:0000313" key="7">
    <source>
        <dbReference type="Proteomes" id="UP000694548"/>
    </source>
</evidence>
<dbReference type="InterPro" id="IPR007053">
    <property type="entry name" value="LRAT_dom"/>
</dbReference>
<dbReference type="Ensembl" id="ENSNFUT00015020402.1">
    <property type="protein sequence ID" value="ENSNFUP00015019486.1"/>
    <property type="gene ID" value="ENSNFUG00015009242.1"/>
</dbReference>
<dbReference type="PANTHER" id="PTHR13943">
    <property type="entry name" value="HRAS-LIKE SUPPRESSOR - RELATED"/>
    <property type="match status" value="1"/>
</dbReference>
<dbReference type="AlphaFoldDB" id="A0A8C6NR35"/>
<keyword evidence="7" id="KW-1185">Reference proteome</keyword>
<dbReference type="GO" id="GO:0004623">
    <property type="term" value="F:phospholipase A2 activity"/>
    <property type="evidence" value="ECO:0007669"/>
    <property type="project" value="TreeGrafter"/>
</dbReference>
<keyword evidence="2" id="KW-0808">Transferase</keyword>
<dbReference type="GeneTree" id="ENSGT00940000162660"/>
<evidence type="ECO:0000256" key="1">
    <source>
        <dbReference type="ARBA" id="ARBA00007824"/>
    </source>
</evidence>